<dbReference type="Gene3D" id="3.90.1170.50">
    <property type="entry name" value="Aldehyde oxidase/xanthine dehydrogenase, a/b hammerhead"/>
    <property type="match status" value="1"/>
</dbReference>
<proteinExistence type="predicted"/>
<organism evidence="4 5">
    <name type="scientific">Rhodoplanes roseus</name>
    <dbReference type="NCBI Taxonomy" id="29409"/>
    <lineage>
        <taxon>Bacteria</taxon>
        <taxon>Pseudomonadati</taxon>
        <taxon>Pseudomonadota</taxon>
        <taxon>Alphaproteobacteria</taxon>
        <taxon>Hyphomicrobiales</taxon>
        <taxon>Nitrobacteraceae</taxon>
        <taxon>Rhodoplanes</taxon>
    </lineage>
</organism>
<protein>
    <submittedName>
        <fullName evidence="4">Aldehyde dehydrogenase</fullName>
    </submittedName>
</protein>
<keyword evidence="5" id="KW-1185">Reference proteome</keyword>
<gene>
    <name evidence="4" type="ORF">CH341_10355</name>
</gene>
<evidence type="ECO:0000313" key="4">
    <source>
        <dbReference type="EMBL" id="RAI44202.1"/>
    </source>
</evidence>
<feature type="chain" id="PRO_5016255996" evidence="2">
    <location>
        <begin position="33"/>
        <end position="757"/>
    </location>
</feature>
<feature type="signal peptide" evidence="2">
    <location>
        <begin position="1"/>
        <end position="32"/>
    </location>
</feature>
<feature type="region of interest" description="Disordered" evidence="1">
    <location>
        <begin position="34"/>
        <end position="57"/>
    </location>
</feature>
<dbReference type="PANTHER" id="PTHR47495:SF1">
    <property type="entry name" value="BLL3820 PROTEIN"/>
    <property type="match status" value="1"/>
</dbReference>
<dbReference type="PIRSF" id="PIRSF036389">
    <property type="entry name" value="IOR_B"/>
    <property type="match status" value="1"/>
</dbReference>
<dbReference type="InterPro" id="IPR006311">
    <property type="entry name" value="TAT_signal"/>
</dbReference>
<evidence type="ECO:0000256" key="1">
    <source>
        <dbReference type="SAM" id="MobiDB-lite"/>
    </source>
</evidence>
<feature type="domain" description="Aldehyde oxidase/xanthine dehydrogenase a/b hammerhead" evidence="3">
    <location>
        <begin position="219"/>
        <end position="293"/>
    </location>
</feature>
<dbReference type="EMBL" id="NPEX01000054">
    <property type="protein sequence ID" value="RAI44202.1"/>
    <property type="molecule type" value="Genomic_DNA"/>
</dbReference>
<accession>A0A327L3X1</accession>
<dbReference type="InterPro" id="IPR008274">
    <property type="entry name" value="AldOxase/xan_DH_MoCoBD1"/>
</dbReference>
<dbReference type="PROSITE" id="PS51318">
    <property type="entry name" value="TAT"/>
    <property type="match status" value="1"/>
</dbReference>
<dbReference type="GO" id="GO:0016491">
    <property type="term" value="F:oxidoreductase activity"/>
    <property type="evidence" value="ECO:0007669"/>
    <property type="project" value="InterPro"/>
</dbReference>
<keyword evidence="2" id="KW-0732">Signal</keyword>
<dbReference type="InterPro" id="IPR012368">
    <property type="entry name" value="OxRdtase_Mopterin-bd_su_IorB"/>
</dbReference>
<dbReference type="SUPFAM" id="SSF56003">
    <property type="entry name" value="Molybdenum cofactor-binding domain"/>
    <property type="match status" value="2"/>
</dbReference>
<dbReference type="InterPro" id="IPR052516">
    <property type="entry name" value="N-heterocyclic_Hydroxylase"/>
</dbReference>
<dbReference type="InterPro" id="IPR046867">
    <property type="entry name" value="AldOxase/xan_DH_MoCoBD2"/>
</dbReference>
<evidence type="ECO:0000259" key="3">
    <source>
        <dbReference type="SMART" id="SM01008"/>
    </source>
</evidence>
<dbReference type="PANTHER" id="PTHR47495">
    <property type="entry name" value="ALDEHYDE DEHYDROGENASE"/>
    <property type="match status" value="1"/>
</dbReference>
<dbReference type="OrthoDB" id="7955330at2"/>
<dbReference type="Gene3D" id="3.30.365.10">
    <property type="entry name" value="Aldehyde oxidase/xanthine dehydrogenase, molybdopterin binding domain"/>
    <property type="match status" value="4"/>
</dbReference>
<reference evidence="4 5" key="1">
    <citation type="submission" date="2017-07" db="EMBL/GenBank/DDBJ databases">
        <title>Draft Genome Sequences of Select Purple Nonsulfur Bacteria.</title>
        <authorList>
            <person name="Lasarre B."/>
            <person name="Mckinlay J.B."/>
        </authorList>
    </citation>
    <scope>NUCLEOTIDE SEQUENCE [LARGE SCALE GENOMIC DNA]</scope>
    <source>
        <strain evidence="4 5">DSM 5909</strain>
    </source>
</reference>
<dbReference type="SMART" id="SM01008">
    <property type="entry name" value="Ald_Xan_dh_C"/>
    <property type="match status" value="1"/>
</dbReference>
<dbReference type="InterPro" id="IPR000674">
    <property type="entry name" value="Ald_Oxase/Xan_DH_a/b"/>
</dbReference>
<name>A0A327L3X1_9BRAD</name>
<dbReference type="RefSeq" id="WP_111418968.1">
    <property type="nucleotide sequence ID" value="NZ_NPEX01000054.1"/>
</dbReference>
<dbReference type="Pfam" id="PF20256">
    <property type="entry name" value="MoCoBD_2"/>
    <property type="match status" value="2"/>
</dbReference>
<dbReference type="Proteomes" id="UP000249130">
    <property type="component" value="Unassembled WGS sequence"/>
</dbReference>
<sequence length="757" mass="81130">MSPLPHVVSRRSVVAGTGALVLSFALSRHAFAQQPQEPQNVGEEPRKPIPQPGSLKSAPRLDAWIRVDADGRVTVFTGKAELGQGIKTALLQIAAEQLDVPVGALTLVTADTARTANEGYTAGSHSMQDSGTAILHASAQVRALLVAAAAQRLGVPAEQLRTGDGRISAPDGRSLGYGEVVTAEMLQADAAPQSPLKDPARRTVMGRPVRRVDIPAKVTGGEAYVQDMRLDGMVHGRIVRPPSPGARLRDVDAAAVERLPGVLEVVRNGSFLGVVAEREWPCIQAMRRLAALAQWEGHSDFPDAATIDQTVLKLPSQNTDILNTQHMGTPQGRRFEASFTRPYQMHGSIGPSCAIAHATAEGLTVWTHSQGVYPLRGALAEMLQLAPDKIRCVHVEGSGCYGHNGADDVAADAALLALAVPNRPVRVQWMREDEHRYEPYGPAMVAKLSAVLDQGRIVDWTHDVWSNTHSTRPGAAGNLLAALYLQRPFMPPPPVPLPQPEGGGDRNAIPLYKLPRGRVTHHFIPDMPLRVSALRSLGAYVNVFAIETFMDELAAAAGIDPVTFRLNHLEDSRGRDVITTAAEKFGWSRPRDKRPGTGRGFGFARYKNLGAYTAVALDVTVDRDSGAVRVTRVVAAVDSGDAVNPDGIRNQIEGAILQSTSWTLYEAVGFDRETITSRSWADYPILRFDGVPDPVEVHILDRPGQPFLGTGESGQGPTGAAIANAVADATGVRLRDLPLNRERVRTALGPAPAARAG</sequence>
<comment type="caution">
    <text evidence="4">The sequence shown here is derived from an EMBL/GenBank/DDBJ whole genome shotgun (WGS) entry which is preliminary data.</text>
</comment>
<evidence type="ECO:0000256" key="2">
    <source>
        <dbReference type="SAM" id="SignalP"/>
    </source>
</evidence>
<evidence type="ECO:0000313" key="5">
    <source>
        <dbReference type="Proteomes" id="UP000249130"/>
    </source>
</evidence>
<dbReference type="AlphaFoldDB" id="A0A327L3X1"/>
<dbReference type="InterPro" id="IPR037165">
    <property type="entry name" value="AldOxase/xan_DH_Mopterin-bd_sf"/>
</dbReference>
<dbReference type="Pfam" id="PF02738">
    <property type="entry name" value="MoCoBD_1"/>
    <property type="match status" value="1"/>
</dbReference>